<dbReference type="InterPro" id="IPR045851">
    <property type="entry name" value="AMP-bd_C_sf"/>
</dbReference>
<dbReference type="SUPFAM" id="SSF56801">
    <property type="entry name" value="Acetyl-CoA synthetase-like"/>
    <property type="match status" value="1"/>
</dbReference>
<evidence type="ECO:0000259" key="3">
    <source>
        <dbReference type="Pfam" id="PF13193"/>
    </source>
</evidence>
<dbReference type="Gene3D" id="3.30.300.30">
    <property type="match status" value="1"/>
</dbReference>
<reference evidence="4 5" key="1">
    <citation type="journal article" date="2021" name="Microbiol. Resour. Announc.">
        <title>Complete Genome Sequences of Two Rhodococcus sp. Strains with Large and Linear Chromosomes, Isolated from Apple Rhizosphere.</title>
        <authorList>
            <person name="Benning S."/>
            <person name="Brugnone N."/>
            <person name="Siani R."/>
            <person name="Kublik S."/>
            <person name="Schloter M."/>
            <person name="Rad V."/>
        </authorList>
    </citation>
    <scope>NUCLEOTIDE SEQUENCE [LARGE SCALE GENOMIC DNA]</scope>
    <source>
        <strain evidence="4 5">R79</strain>
    </source>
</reference>
<comment type="similarity">
    <text evidence="1">Belongs to the ATP-dependent AMP-binding enzyme family.</text>
</comment>
<proteinExistence type="inferred from homology"/>
<accession>A0A974WI00</accession>
<evidence type="ECO:0000256" key="2">
    <source>
        <dbReference type="ARBA" id="ARBA00022598"/>
    </source>
</evidence>
<protein>
    <recommendedName>
        <fullName evidence="3">AMP-binding enzyme C-terminal domain-containing protein</fullName>
    </recommendedName>
</protein>
<dbReference type="Pfam" id="PF13193">
    <property type="entry name" value="AMP-binding_C"/>
    <property type="match status" value="1"/>
</dbReference>
<feature type="domain" description="AMP-binding enzyme C-terminal" evidence="3">
    <location>
        <begin position="16"/>
        <end position="93"/>
    </location>
</feature>
<dbReference type="InterPro" id="IPR025110">
    <property type="entry name" value="AMP-bd_C"/>
</dbReference>
<keyword evidence="2" id="KW-0436">Ligase</keyword>
<evidence type="ECO:0000313" key="5">
    <source>
        <dbReference type="Proteomes" id="UP000662986"/>
    </source>
</evidence>
<dbReference type="Proteomes" id="UP000662986">
    <property type="component" value="Chromosome"/>
</dbReference>
<organism evidence="4 5">
    <name type="scientific">Rhodococcus pseudokoreensis</name>
    <dbReference type="NCBI Taxonomy" id="2811421"/>
    <lineage>
        <taxon>Bacteria</taxon>
        <taxon>Bacillati</taxon>
        <taxon>Actinomycetota</taxon>
        <taxon>Actinomycetes</taxon>
        <taxon>Mycobacteriales</taxon>
        <taxon>Nocardiaceae</taxon>
        <taxon>Rhodococcus</taxon>
    </lineage>
</organism>
<dbReference type="PANTHER" id="PTHR43201">
    <property type="entry name" value="ACYL-COA SYNTHETASE"/>
    <property type="match status" value="1"/>
</dbReference>
<evidence type="ECO:0000256" key="1">
    <source>
        <dbReference type="ARBA" id="ARBA00006432"/>
    </source>
</evidence>
<evidence type="ECO:0000313" key="4">
    <source>
        <dbReference type="EMBL" id="QSE95778.1"/>
    </source>
</evidence>
<reference evidence="4 5" key="2">
    <citation type="journal article" date="2022" name="Arch. Microbiol.">
        <title>Rhodococcus pseudokoreensis sp. nov. isolated from the rhizosphere of young M26 apple rootstocks.</title>
        <authorList>
            <person name="Kampfer P."/>
            <person name="Glaeser S.P."/>
            <person name="Blom J."/>
            <person name="Wolf J."/>
            <person name="Benning S."/>
            <person name="Schloter M."/>
            <person name="Neumann-Schaal M."/>
        </authorList>
    </citation>
    <scope>NUCLEOTIDE SEQUENCE [LARGE SCALE GENOMIC DNA]</scope>
    <source>
        <strain evidence="4 5">R79</strain>
    </source>
</reference>
<dbReference type="PANTHER" id="PTHR43201:SF5">
    <property type="entry name" value="MEDIUM-CHAIN ACYL-COA LIGASE ACSF2, MITOCHONDRIAL"/>
    <property type="match status" value="1"/>
</dbReference>
<keyword evidence="5" id="KW-1185">Reference proteome</keyword>
<name>A0A974WI00_9NOCA</name>
<dbReference type="EMBL" id="CP070619">
    <property type="protein sequence ID" value="QSE95778.1"/>
    <property type="molecule type" value="Genomic_DNA"/>
</dbReference>
<sequence>MARILLSGGVNIYPQEIEDALTLHPSVLDVAVIGLPDDEMGQRVHAVIEPAADAVPGPALEAELIAYARDHVAHYKAPRSISFEEVPRLPSGKILRRELMTRPRIVTTVAH</sequence>
<gene>
    <name evidence="4" type="ORF">JWS13_42240</name>
</gene>